<evidence type="ECO:0000313" key="2">
    <source>
        <dbReference type="EMBL" id="GJQ12034.1"/>
    </source>
</evidence>
<evidence type="ECO:0000313" key="3">
    <source>
        <dbReference type="Proteomes" id="UP001061958"/>
    </source>
</evidence>
<reference evidence="2" key="1">
    <citation type="journal article" date="2022" name="Proc. Natl. Acad. Sci. U.S.A.">
        <title>Life cycle and functional genomics of the unicellular red alga Galdieria for elucidating algal and plant evolution and industrial use.</title>
        <authorList>
            <person name="Hirooka S."/>
            <person name="Itabashi T."/>
            <person name="Ichinose T.M."/>
            <person name="Onuma R."/>
            <person name="Fujiwara T."/>
            <person name="Yamashita S."/>
            <person name="Jong L.W."/>
            <person name="Tomita R."/>
            <person name="Iwane A.H."/>
            <person name="Miyagishima S.Y."/>
        </authorList>
    </citation>
    <scope>NUCLEOTIDE SEQUENCE</scope>
    <source>
        <strain evidence="2">NBRC 102759</strain>
    </source>
</reference>
<proteinExistence type="predicted"/>
<dbReference type="AlphaFoldDB" id="A0A9C7PXL7"/>
<keyword evidence="3" id="KW-1185">Reference proteome</keyword>
<evidence type="ECO:0000256" key="1">
    <source>
        <dbReference type="SAM" id="MobiDB-lite"/>
    </source>
</evidence>
<dbReference type="Proteomes" id="UP001061958">
    <property type="component" value="Unassembled WGS sequence"/>
</dbReference>
<dbReference type="EMBL" id="BQMJ01000029">
    <property type="protein sequence ID" value="GJQ12034.1"/>
    <property type="molecule type" value="Genomic_DNA"/>
</dbReference>
<name>A0A9C7PXL7_9RHOD</name>
<gene>
    <name evidence="2" type="ORF">GpartN1_g3825.t1</name>
</gene>
<accession>A0A9C7PXL7</accession>
<feature type="compositionally biased region" description="Basic and acidic residues" evidence="1">
    <location>
        <begin position="39"/>
        <end position="51"/>
    </location>
</feature>
<protein>
    <submittedName>
        <fullName evidence="2">Uncharacterized protein</fullName>
    </submittedName>
</protein>
<feature type="region of interest" description="Disordered" evidence="1">
    <location>
        <begin position="36"/>
        <end position="78"/>
    </location>
</feature>
<comment type="caution">
    <text evidence="2">The sequence shown here is derived from an EMBL/GenBank/DDBJ whole genome shotgun (WGS) entry which is preliminary data.</text>
</comment>
<feature type="compositionally biased region" description="Polar residues" evidence="1">
    <location>
        <begin position="67"/>
        <end position="78"/>
    </location>
</feature>
<dbReference type="OrthoDB" id="10351547at2759"/>
<organism evidence="2 3">
    <name type="scientific">Galdieria partita</name>
    <dbReference type="NCBI Taxonomy" id="83374"/>
    <lineage>
        <taxon>Eukaryota</taxon>
        <taxon>Rhodophyta</taxon>
        <taxon>Bangiophyceae</taxon>
        <taxon>Galdieriales</taxon>
        <taxon>Galdieriaceae</taxon>
        <taxon>Galdieria</taxon>
    </lineage>
</organism>
<reference evidence="2" key="2">
    <citation type="submission" date="2022-01" db="EMBL/GenBank/DDBJ databases">
        <authorList>
            <person name="Hirooka S."/>
            <person name="Miyagishima S.Y."/>
        </authorList>
    </citation>
    <scope>NUCLEOTIDE SEQUENCE</scope>
    <source>
        <strain evidence="2">NBRC 102759</strain>
    </source>
</reference>
<sequence>MALNGNKENVASFFQEPFASIKAGQIHAEFSTRYLQGNTKDDSGISHKNENEYSLIKQGRATKADNSEQTTMRPQQQRRALGDITNRGKQQSKQVYSREALKQGTINANVQMNPGADIVPQNNTEEIEYLPKETVQDLVSPELEMDMDDLKQSVQKWKTKPFCYLTNSKNDSSFLETDEISIESENYETSDGQQFWSIHSDQAPLPIFNLPHIEVKDLHEHKCT</sequence>